<dbReference type="GO" id="GO:0015744">
    <property type="term" value="P:succinate transport"/>
    <property type="evidence" value="ECO:0007669"/>
    <property type="project" value="TreeGrafter"/>
</dbReference>
<dbReference type="PANTHER" id="PTHR34390">
    <property type="entry name" value="UPF0442 PROTEIN YJJB-RELATED"/>
    <property type="match status" value="1"/>
</dbReference>
<feature type="transmembrane region" description="Helical" evidence="7">
    <location>
        <begin position="224"/>
        <end position="248"/>
    </location>
</feature>
<evidence type="ECO:0000256" key="3">
    <source>
        <dbReference type="ARBA" id="ARBA00022692"/>
    </source>
</evidence>
<dbReference type="RefSeq" id="WP_092480298.1">
    <property type="nucleotide sequence ID" value="NZ_FOXW01000004.1"/>
</dbReference>
<dbReference type="PANTHER" id="PTHR34390:SF2">
    <property type="entry name" value="SUCCINATE TRANSPORTER SUBUNIT YJJP-RELATED"/>
    <property type="match status" value="1"/>
</dbReference>
<evidence type="ECO:0000256" key="4">
    <source>
        <dbReference type="ARBA" id="ARBA00022989"/>
    </source>
</evidence>
<feature type="transmembrane region" description="Helical" evidence="7">
    <location>
        <begin position="169"/>
        <end position="188"/>
    </location>
</feature>
<dbReference type="STRING" id="82801.SAMN04488506_1245"/>
<sequence length="252" mass="27614">MRTKELITFVLDIGEQMLISGAEVNRVEDSITRMCSAYGAKRVNVLTITSSILVTVKMDDGEMYTQTRRIRSYLTNLNKLDKLNDLSRYICDHKPDLEEIERRIEIVDEVGTYSPKQQYGIYALVASSFTVFFGGDVSDAIVSALIGMLLKLMMGFIRKIDKNTVITNVFCSFIVGLVTILSVSLGFGTNVDHIIIGNIMLLIPGLALTNAIKDIISGDTISGLLRLNEAFVIAVSIASGFSLATLLMGGLV</sequence>
<evidence type="ECO:0000256" key="5">
    <source>
        <dbReference type="ARBA" id="ARBA00023136"/>
    </source>
</evidence>
<evidence type="ECO:0000313" key="10">
    <source>
        <dbReference type="Proteomes" id="UP000199136"/>
    </source>
</evidence>
<reference evidence="9 10" key="1">
    <citation type="submission" date="2016-10" db="EMBL/GenBank/DDBJ databases">
        <authorList>
            <person name="de Groot N.N."/>
        </authorList>
    </citation>
    <scope>NUCLEOTIDE SEQUENCE [LARGE SCALE GENOMIC DNA]</scope>
    <source>
        <strain evidence="9 10">DSM 20581</strain>
    </source>
</reference>
<protein>
    <submittedName>
        <fullName evidence="9">Uncharacterized membrane protein YjjP, DUF1212 family</fullName>
    </submittedName>
</protein>
<evidence type="ECO:0000256" key="6">
    <source>
        <dbReference type="ARBA" id="ARBA00034125"/>
    </source>
</evidence>
<dbReference type="GO" id="GO:0005886">
    <property type="term" value="C:plasma membrane"/>
    <property type="evidence" value="ECO:0007669"/>
    <property type="project" value="UniProtKB-SubCell"/>
</dbReference>
<name>A0A1I5X8A9_9LACT</name>
<dbReference type="InterPro" id="IPR050539">
    <property type="entry name" value="ThrE_Dicarb/AminoAcid_Exp"/>
</dbReference>
<dbReference type="EMBL" id="FOXW01000004">
    <property type="protein sequence ID" value="SFQ27887.1"/>
    <property type="molecule type" value="Genomic_DNA"/>
</dbReference>
<keyword evidence="5 7" id="KW-0472">Membrane</keyword>
<proteinExistence type="inferred from homology"/>
<dbReference type="OrthoDB" id="9813917at2"/>
<dbReference type="Proteomes" id="UP000199136">
    <property type="component" value="Unassembled WGS sequence"/>
</dbReference>
<comment type="subcellular location">
    <subcellularLocation>
        <location evidence="1">Cell membrane</location>
        <topology evidence="1">Multi-pass membrane protein</topology>
    </subcellularLocation>
</comment>
<evidence type="ECO:0000313" key="9">
    <source>
        <dbReference type="EMBL" id="SFQ27887.1"/>
    </source>
</evidence>
<feature type="domain" description="Threonine/serine exporter-like N-terminal" evidence="8">
    <location>
        <begin position="9"/>
        <end position="247"/>
    </location>
</feature>
<keyword evidence="3 7" id="KW-0812">Transmembrane</keyword>
<evidence type="ECO:0000256" key="1">
    <source>
        <dbReference type="ARBA" id="ARBA00004651"/>
    </source>
</evidence>
<organism evidence="9 10">
    <name type="scientific">Desemzia incerta</name>
    <dbReference type="NCBI Taxonomy" id="82801"/>
    <lineage>
        <taxon>Bacteria</taxon>
        <taxon>Bacillati</taxon>
        <taxon>Bacillota</taxon>
        <taxon>Bacilli</taxon>
        <taxon>Lactobacillales</taxon>
        <taxon>Carnobacteriaceae</taxon>
        <taxon>Desemzia</taxon>
    </lineage>
</organism>
<gene>
    <name evidence="9" type="ORF">SAMN04488506_1245</name>
</gene>
<feature type="transmembrane region" description="Helical" evidence="7">
    <location>
        <begin position="194"/>
        <end position="212"/>
    </location>
</feature>
<evidence type="ECO:0000256" key="7">
    <source>
        <dbReference type="SAM" id="Phobius"/>
    </source>
</evidence>
<keyword evidence="10" id="KW-1185">Reference proteome</keyword>
<accession>A0A1I5X8A9</accession>
<evidence type="ECO:0000259" key="8">
    <source>
        <dbReference type="Pfam" id="PF06738"/>
    </source>
</evidence>
<evidence type="ECO:0000256" key="2">
    <source>
        <dbReference type="ARBA" id="ARBA00022475"/>
    </source>
</evidence>
<keyword evidence="4 7" id="KW-1133">Transmembrane helix</keyword>
<dbReference type="GO" id="GO:0022857">
    <property type="term" value="F:transmembrane transporter activity"/>
    <property type="evidence" value="ECO:0007669"/>
    <property type="project" value="InterPro"/>
</dbReference>
<keyword evidence="2" id="KW-1003">Cell membrane</keyword>
<comment type="similarity">
    <text evidence="6">Belongs to the ThrE exporter (TC 2.A.79) family.</text>
</comment>
<dbReference type="Pfam" id="PF06738">
    <property type="entry name" value="ThrE"/>
    <property type="match status" value="1"/>
</dbReference>
<dbReference type="AlphaFoldDB" id="A0A1I5X8A9"/>
<dbReference type="InterPro" id="IPR010619">
    <property type="entry name" value="ThrE-like_N"/>
</dbReference>